<keyword evidence="2" id="KW-0028">Amino-acid biosynthesis</keyword>
<evidence type="ECO:0000259" key="7">
    <source>
        <dbReference type="Pfam" id="PF02826"/>
    </source>
</evidence>
<dbReference type="InterPro" id="IPR006140">
    <property type="entry name" value="D-isomer_DH_NAD-bd"/>
</dbReference>
<dbReference type="InterPro" id="IPR050857">
    <property type="entry name" value="D-2-hydroxyacid_DH"/>
</dbReference>
<reference evidence="9" key="1">
    <citation type="journal article" date="2019" name="Int. J. Syst. Evol. Microbiol.">
        <title>The Global Catalogue of Microorganisms (GCM) 10K type strain sequencing project: providing services to taxonomists for standard genome sequencing and annotation.</title>
        <authorList>
            <consortium name="The Broad Institute Genomics Platform"/>
            <consortium name="The Broad Institute Genome Sequencing Center for Infectious Disease"/>
            <person name="Wu L."/>
            <person name="Ma J."/>
        </authorList>
    </citation>
    <scope>NUCLEOTIDE SEQUENCE [LARGE SCALE GENOMIC DNA]</scope>
    <source>
        <strain evidence="9">KCTC 42182</strain>
    </source>
</reference>
<comment type="similarity">
    <text evidence="1 5">Belongs to the D-isomer specific 2-hydroxyacid dehydrogenase family.</text>
</comment>
<evidence type="ECO:0000256" key="3">
    <source>
        <dbReference type="ARBA" id="ARBA00023002"/>
    </source>
</evidence>
<sequence>MTDLPLVLATNPLDPSGEDLLLGHVRLLVAPDTSAGTLNRLAGEAEGIIVRVPLPSDILEHAPRLRAIVRHGAGLDMIPMVSATARRIPVAYVPGANATAVAEYCFAVMLKFGRRLGRVDDGLRIASWQEVRQSVGSAGELAEKTLGIVGFGNIGRRVAAIGAGFGMRLLAHTPRPENLPDGITAVDLAGLFSQADFIVLCCPLNDRTRGMVDAGLLRQVRPGGRLINVSRGAVIVDEALAEALRSGRLAAAALDVFAVQPLPASHVFFGLPNLLLTPHIAGLTQESLRRMSQGAAEEMLRMLHGERPRNLANPEIYG</sequence>
<keyword evidence="3 5" id="KW-0560">Oxidoreductase</keyword>
<dbReference type="Gene3D" id="3.40.50.720">
    <property type="entry name" value="NAD(P)-binding Rossmann-like Domain"/>
    <property type="match status" value="2"/>
</dbReference>
<dbReference type="PANTHER" id="PTHR42789:SF1">
    <property type="entry name" value="D-ISOMER SPECIFIC 2-HYDROXYACID DEHYDROGENASE FAMILY PROTEIN (AFU_ORTHOLOGUE AFUA_6G10090)"/>
    <property type="match status" value="1"/>
</dbReference>
<proteinExistence type="inferred from homology"/>
<dbReference type="SUPFAM" id="SSF51735">
    <property type="entry name" value="NAD(P)-binding Rossmann-fold domains"/>
    <property type="match status" value="1"/>
</dbReference>
<dbReference type="InterPro" id="IPR029752">
    <property type="entry name" value="D-isomer_DH_CS1"/>
</dbReference>
<keyword evidence="9" id="KW-1185">Reference proteome</keyword>
<dbReference type="PROSITE" id="PS00065">
    <property type="entry name" value="D_2_HYDROXYACID_DH_1"/>
    <property type="match status" value="1"/>
</dbReference>
<name>A0ABV7VLL3_9PROT</name>
<dbReference type="SUPFAM" id="SSF52283">
    <property type="entry name" value="Formate/glycerate dehydrogenase catalytic domain-like"/>
    <property type="match status" value="1"/>
</dbReference>
<dbReference type="InterPro" id="IPR006139">
    <property type="entry name" value="D-isomer_2_OHA_DH_cat_dom"/>
</dbReference>
<dbReference type="EMBL" id="JBHRYJ010000005">
    <property type="protein sequence ID" value="MFC3677592.1"/>
    <property type="molecule type" value="Genomic_DNA"/>
</dbReference>
<dbReference type="PANTHER" id="PTHR42789">
    <property type="entry name" value="D-ISOMER SPECIFIC 2-HYDROXYACID DEHYDROGENASE FAMILY PROTEIN (AFU_ORTHOLOGUE AFUA_6G10090)"/>
    <property type="match status" value="1"/>
</dbReference>
<evidence type="ECO:0000313" key="9">
    <source>
        <dbReference type="Proteomes" id="UP001595711"/>
    </source>
</evidence>
<dbReference type="InterPro" id="IPR029753">
    <property type="entry name" value="D-isomer_DH_CS"/>
</dbReference>
<accession>A0ABV7VLL3</accession>
<dbReference type="Pfam" id="PF00389">
    <property type="entry name" value="2-Hacid_dh"/>
    <property type="match status" value="1"/>
</dbReference>
<evidence type="ECO:0000259" key="6">
    <source>
        <dbReference type="Pfam" id="PF00389"/>
    </source>
</evidence>
<evidence type="ECO:0000256" key="5">
    <source>
        <dbReference type="RuleBase" id="RU003719"/>
    </source>
</evidence>
<keyword evidence="4" id="KW-0520">NAD</keyword>
<evidence type="ECO:0000256" key="1">
    <source>
        <dbReference type="ARBA" id="ARBA00005854"/>
    </source>
</evidence>
<evidence type="ECO:0000313" key="8">
    <source>
        <dbReference type="EMBL" id="MFC3677592.1"/>
    </source>
</evidence>
<dbReference type="EC" id="1.1.1.-" evidence="8"/>
<dbReference type="CDD" id="cd12173">
    <property type="entry name" value="PGDH_4"/>
    <property type="match status" value="1"/>
</dbReference>
<dbReference type="RefSeq" id="WP_379729162.1">
    <property type="nucleotide sequence ID" value="NZ_JBHRYJ010000005.1"/>
</dbReference>
<gene>
    <name evidence="8" type="ORF">ACFOOQ_18705</name>
</gene>
<dbReference type="Pfam" id="PF02826">
    <property type="entry name" value="2-Hacid_dh_C"/>
    <property type="match status" value="1"/>
</dbReference>
<dbReference type="Proteomes" id="UP001595711">
    <property type="component" value="Unassembled WGS sequence"/>
</dbReference>
<protein>
    <submittedName>
        <fullName evidence="8">Hydroxyacid dehydrogenase</fullName>
        <ecNumber evidence="8">1.1.1.-</ecNumber>
    </submittedName>
</protein>
<dbReference type="InterPro" id="IPR036291">
    <property type="entry name" value="NAD(P)-bd_dom_sf"/>
</dbReference>
<feature type="domain" description="D-isomer specific 2-hydroxyacid dehydrogenase catalytic" evidence="6">
    <location>
        <begin position="7"/>
        <end position="313"/>
    </location>
</feature>
<evidence type="ECO:0000256" key="4">
    <source>
        <dbReference type="ARBA" id="ARBA00023027"/>
    </source>
</evidence>
<evidence type="ECO:0000256" key="2">
    <source>
        <dbReference type="ARBA" id="ARBA00022605"/>
    </source>
</evidence>
<dbReference type="PROSITE" id="PS00671">
    <property type="entry name" value="D_2_HYDROXYACID_DH_3"/>
    <property type="match status" value="1"/>
</dbReference>
<organism evidence="8 9">
    <name type="scientific">Ferrovibrio xuzhouensis</name>
    <dbReference type="NCBI Taxonomy" id="1576914"/>
    <lineage>
        <taxon>Bacteria</taxon>
        <taxon>Pseudomonadati</taxon>
        <taxon>Pseudomonadota</taxon>
        <taxon>Alphaproteobacteria</taxon>
        <taxon>Rhodospirillales</taxon>
        <taxon>Rhodospirillaceae</taxon>
        <taxon>Ferrovibrio</taxon>
    </lineage>
</organism>
<dbReference type="GO" id="GO:0016491">
    <property type="term" value="F:oxidoreductase activity"/>
    <property type="evidence" value="ECO:0007669"/>
    <property type="project" value="UniProtKB-KW"/>
</dbReference>
<feature type="domain" description="D-isomer specific 2-hydroxyacid dehydrogenase NAD-binding" evidence="7">
    <location>
        <begin position="106"/>
        <end position="281"/>
    </location>
</feature>
<comment type="caution">
    <text evidence="8">The sequence shown here is derived from an EMBL/GenBank/DDBJ whole genome shotgun (WGS) entry which is preliminary data.</text>
</comment>